<evidence type="ECO:0000256" key="3">
    <source>
        <dbReference type="SAM" id="Phobius"/>
    </source>
</evidence>
<feature type="domain" description="Phage tail tape measure protein" evidence="4">
    <location>
        <begin position="110"/>
        <end position="312"/>
    </location>
</feature>
<dbReference type="PANTHER" id="PTHR37813:SF1">
    <property type="entry name" value="FELS-2 PROPHAGE PROTEIN"/>
    <property type="match status" value="1"/>
</dbReference>
<proteinExistence type="predicted"/>
<feature type="transmembrane region" description="Helical" evidence="3">
    <location>
        <begin position="408"/>
        <end position="431"/>
    </location>
</feature>
<dbReference type="EMBL" id="NBIU01000067">
    <property type="protein sequence ID" value="PZT47192.1"/>
    <property type="molecule type" value="Genomic_DNA"/>
</dbReference>
<feature type="non-terminal residue" evidence="5">
    <location>
        <position position="1"/>
    </location>
</feature>
<dbReference type="NCBIfam" id="TIGR01760">
    <property type="entry name" value="tape_meas_TP901"/>
    <property type="match status" value="1"/>
</dbReference>
<feature type="transmembrane region" description="Helical" evidence="3">
    <location>
        <begin position="519"/>
        <end position="544"/>
    </location>
</feature>
<dbReference type="InterPro" id="IPR010090">
    <property type="entry name" value="Phage_tape_meas"/>
</dbReference>
<evidence type="ECO:0000256" key="1">
    <source>
        <dbReference type="ARBA" id="ARBA00022612"/>
    </source>
</evidence>
<organism evidence="5 6">
    <name type="scientific">Helicobacter valdiviensis</name>
    <dbReference type="NCBI Taxonomy" id="1458358"/>
    <lineage>
        <taxon>Bacteria</taxon>
        <taxon>Pseudomonadati</taxon>
        <taxon>Campylobacterota</taxon>
        <taxon>Epsilonproteobacteria</taxon>
        <taxon>Campylobacterales</taxon>
        <taxon>Helicobacteraceae</taxon>
        <taxon>Helicobacter</taxon>
    </lineage>
</organism>
<evidence type="ECO:0000313" key="5">
    <source>
        <dbReference type="EMBL" id="PZT47192.1"/>
    </source>
</evidence>
<evidence type="ECO:0000256" key="2">
    <source>
        <dbReference type="SAM" id="MobiDB-lite"/>
    </source>
</evidence>
<keyword evidence="6" id="KW-1185">Reference proteome</keyword>
<keyword evidence="1" id="KW-1188">Viral release from host cell</keyword>
<keyword evidence="3" id="KW-0472">Membrane</keyword>
<feature type="region of interest" description="Disordered" evidence="2">
    <location>
        <begin position="697"/>
        <end position="727"/>
    </location>
</feature>
<keyword evidence="3" id="KW-0812">Transmembrane</keyword>
<reference evidence="5 6" key="1">
    <citation type="submission" date="2017-03" db="EMBL/GenBank/DDBJ databases">
        <title>Genomic and clinical evidence uncovers the enterohepatic species Helicobacter valdiviensis as a potential human intestinal pathogen.</title>
        <authorList>
            <person name="Fresia P."/>
            <person name="Jara R."/>
            <person name="Sierra R."/>
            <person name="Ferres I."/>
            <person name="Greif G."/>
            <person name="Iraola G."/>
            <person name="Collado L."/>
        </authorList>
    </citation>
    <scope>NUCLEOTIDE SEQUENCE [LARGE SCALE GENOMIC DNA]</scope>
    <source>
        <strain evidence="5 6">WBE14</strain>
    </source>
</reference>
<name>A0A2W6MRT1_9HELI</name>
<dbReference type="OrthoDB" id="5314874at2"/>
<keyword evidence="3" id="KW-1133">Transmembrane helix</keyword>
<accession>A0A2W6MRT1</accession>
<dbReference type="AlphaFoldDB" id="A0A2W6MRT1"/>
<dbReference type="RefSeq" id="WP_111230711.1">
    <property type="nucleotide sequence ID" value="NZ_NBIU01000067.1"/>
</dbReference>
<gene>
    <name evidence="5" type="ORF">B6S12_10385</name>
</gene>
<evidence type="ECO:0000259" key="4">
    <source>
        <dbReference type="Pfam" id="PF10145"/>
    </source>
</evidence>
<dbReference type="PANTHER" id="PTHR37813">
    <property type="entry name" value="FELS-2 PROPHAGE PROTEIN"/>
    <property type="match status" value="1"/>
</dbReference>
<comment type="caution">
    <text evidence="5">The sequence shown here is derived from an EMBL/GenBank/DDBJ whole genome shotgun (WGS) entry which is preliminary data.</text>
</comment>
<dbReference type="Pfam" id="PF10145">
    <property type="entry name" value="PhageMin_Tail"/>
    <property type="match status" value="1"/>
</dbReference>
<evidence type="ECO:0000313" key="6">
    <source>
        <dbReference type="Proteomes" id="UP000249746"/>
    </source>
</evidence>
<feature type="transmembrane region" description="Helical" evidence="3">
    <location>
        <begin position="589"/>
        <end position="608"/>
    </location>
</feature>
<dbReference type="Proteomes" id="UP000249746">
    <property type="component" value="Unassembled WGS sequence"/>
</dbReference>
<feature type="transmembrane region" description="Helical" evidence="3">
    <location>
        <begin position="489"/>
        <end position="507"/>
    </location>
</feature>
<sequence length="777" mass="83836">VLGLVTKGMGAIKNVTKDFSNLEAMCAKTKLGVKGLSKELNTLKLNASKLDLLKEQRKSLQDEFFSMGTLLSGGILGKSISVGMDFESAMADVKKVTELSEGHSLKDFKQDILDLSKKLPMTAEEIAKIVSEGGKLGLASKEALEFGKTATAMGVAFEMGADEAGEAIGGLMANLQTDVKGIKDLGDSINYLADKGSSDAKNIVDIISRIGGMGNLVGLQRENMAALAATLDEVKIPAEVAGTAISSMLTKLSTADALGEKAESAFRELGLSGDFMKKALNQNSQEAINLLLSRIKMLDKESQIGVITNIFGNDSGMIRSMTTLVNGFDRYQELLKMANSEEKKGSMDKELINKCDTTSAALKILGNNISAIAIKFSDALLPAIKFIANALSSLISVMDYLFNNFPLLSSVLAIATTTFLLAKPAVLAYRLSLNYVSSSALLFKDALIISRLKLLSFKNALGASNLALIKHNLSLKLANLTMRAKTLTLSIYTNALKALGFVLGALNKAFKFVALGIRALSVAIMTNPIGLIIGGIAIAAGLIIMNWEKVKDWFMSFINWLKPLWQPIANYIKAVFMSWINVFKFFGNIFISISSHIVSFFKAVFAPIKDFFVNVFSPIGEFLYNLFGGFFDYIAEKLAWVSKAIGGVKDAIGGALDFIGLGDDEEKEVKVAKEEAGVENKEGLKVSQSYVEDLEQRTSTKIPQTSQSSQAFSQPLQAQSTPYTPNQSVSVHVSGNFNISSKEGVFDLGDFAKEVQKVVLDALKKQSQIKANTTIYG</sequence>
<protein>
    <submittedName>
        <fullName evidence="5">Phage tail tape measure protein</fullName>
    </submittedName>
</protein>